<dbReference type="Proteomes" id="UP001489004">
    <property type="component" value="Unassembled WGS sequence"/>
</dbReference>
<proteinExistence type="predicted"/>
<accession>A0AAW1QET9</accession>
<dbReference type="AlphaFoldDB" id="A0AAW1QET9"/>
<organism evidence="1 2">
    <name type="scientific">[Myrmecia] bisecta</name>
    <dbReference type="NCBI Taxonomy" id="41462"/>
    <lineage>
        <taxon>Eukaryota</taxon>
        <taxon>Viridiplantae</taxon>
        <taxon>Chlorophyta</taxon>
        <taxon>core chlorophytes</taxon>
        <taxon>Trebouxiophyceae</taxon>
        <taxon>Trebouxiales</taxon>
        <taxon>Trebouxiaceae</taxon>
        <taxon>Myrmecia</taxon>
    </lineage>
</organism>
<evidence type="ECO:0000313" key="2">
    <source>
        <dbReference type="Proteomes" id="UP001489004"/>
    </source>
</evidence>
<sequence>MESRATTSIPHEQVLTNPHLLAEVLSRVADPVFGWDPVLWGLCAQVSKLWRAEMRLQPLDLGFETNLKLAVNTQLPIRRLRFPSPLEREHDAGDECTVLACDELPAPKRELELAQTVVRELQKRLEDAPADATGFLAIAGSRCSAATSP</sequence>
<name>A0AAW1QET9_9CHLO</name>
<reference evidence="1 2" key="1">
    <citation type="journal article" date="2024" name="Nat. Commun.">
        <title>Phylogenomics reveals the evolutionary origins of lichenization in chlorophyte algae.</title>
        <authorList>
            <person name="Puginier C."/>
            <person name="Libourel C."/>
            <person name="Otte J."/>
            <person name="Skaloud P."/>
            <person name="Haon M."/>
            <person name="Grisel S."/>
            <person name="Petersen M."/>
            <person name="Berrin J.G."/>
            <person name="Delaux P.M."/>
            <person name="Dal Grande F."/>
            <person name="Keller J."/>
        </authorList>
    </citation>
    <scope>NUCLEOTIDE SEQUENCE [LARGE SCALE GENOMIC DNA]</scope>
    <source>
        <strain evidence="1 2">SAG 2043</strain>
    </source>
</reference>
<dbReference type="EMBL" id="JALJOR010000003">
    <property type="protein sequence ID" value="KAK9819924.1"/>
    <property type="molecule type" value="Genomic_DNA"/>
</dbReference>
<protein>
    <submittedName>
        <fullName evidence="1">Uncharacterized protein</fullName>
    </submittedName>
</protein>
<evidence type="ECO:0000313" key="1">
    <source>
        <dbReference type="EMBL" id="KAK9819924.1"/>
    </source>
</evidence>
<gene>
    <name evidence="1" type="ORF">WJX72_003962</name>
</gene>
<comment type="caution">
    <text evidence="1">The sequence shown here is derived from an EMBL/GenBank/DDBJ whole genome shotgun (WGS) entry which is preliminary data.</text>
</comment>
<keyword evidence="2" id="KW-1185">Reference proteome</keyword>